<evidence type="ECO:0000256" key="1">
    <source>
        <dbReference type="SAM" id="MobiDB-lite"/>
    </source>
</evidence>
<reference evidence="3" key="1">
    <citation type="submission" date="2016-11" db="UniProtKB">
        <authorList>
            <consortium name="WormBaseParasite"/>
        </authorList>
    </citation>
    <scope>IDENTIFICATION</scope>
</reference>
<accession>A0A1I8FNE0</accession>
<sequence length="210" mass="23411">GRRRSQQQPPQLSAAAARVRRAAYENGASRRLQQRQLSASPGAAAALHLMRVSRVSVSPAATPTAVRHCRPPRSVAGAPHDMTYESIDEPLLPPPPAAAAAAAAHHLRRQCQWRWQLLIIRRCPITAIDDCRQRAAHGVRVQLRHHRAVRARRLLGRVHCLRLRRRLAAGPADLLTTIESRDGNAEAAARSRRDQMTKRRRIPNLSTPEM</sequence>
<dbReference type="AlphaFoldDB" id="A0A1I8FNE0"/>
<keyword evidence="2" id="KW-1185">Reference proteome</keyword>
<proteinExistence type="predicted"/>
<dbReference type="Proteomes" id="UP000095280">
    <property type="component" value="Unplaced"/>
</dbReference>
<organism evidence="2 3">
    <name type="scientific">Macrostomum lignano</name>
    <dbReference type="NCBI Taxonomy" id="282301"/>
    <lineage>
        <taxon>Eukaryota</taxon>
        <taxon>Metazoa</taxon>
        <taxon>Spiralia</taxon>
        <taxon>Lophotrochozoa</taxon>
        <taxon>Platyhelminthes</taxon>
        <taxon>Rhabditophora</taxon>
        <taxon>Macrostomorpha</taxon>
        <taxon>Macrostomida</taxon>
        <taxon>Macrostomidae</taxon>
        <taxon>Macrostomum</taxon>
    </lineage>
</organism>
<name>A0A1I8FNE0_9PLAT</name>
<dbReference type="WBParaSite" id="maker-unitig_41249-snap-gene-0.2-mRNA-1">
    <property type="protein sequence ID" value="maker-unitig_41249-snap-gene-0.2-mRNA-1"/>
    <property type="gene ID" value="maker-unitig_41249-snap-gene-0.2"/>
</dbReference>
<feature type="compositionally biased region" description="Basic and acidic residues" evidence="1">
    <location>
        <begin position="182"/>
        <end position="197"/>
    </location>
</feature>
<evidence type="ECO:0000313" key="2">
    <source>
        <dbReference type="Proteomes" id="UP000095280"/>
    </source>
</evidence>
<evidence type="ECO:0000313" key="3">
    <source>
        <dbReference type="WBParaSite" id="maker-unitig_41249-snap-gene-0.2-mRNA-1"/>
    </source>
</evidence>
<protein>
    <submittedName>
        <fullName evidence="3">POP1 domain-containing protein</fullName>
    </submittedName>
</protein>
<feature type="region of interest" description="Disordered" evidence="1">
    <location>
        <begin position="182"/>
        <end position="210"/>
    </location>
</feature>